<accession>A0ABS1V5D8</accession>
<evidence type="ECO:0000259" key="2">
    <source>
        <dbReference type="Pfam" id="PF12770"/>
    </source>
</evidence>
<evidence type="ECO:0000256" key="1">
    <source>
        <dbReference type="SAM" id="SignalP"/>
    </source>
</evidence>
<keyword evidence="1" id="KW-0732">Signal</keyword>
<dbReference type="EMBL" id="JAEUXJ010000006">
    <property type="protein sequence ID" value="MBL6456903.1"/>
    <property type="molecule type" value="Genomic_DNA"/>
</dbReference>
<feature type="domain" description="CHAT" evidence="2">
    <location>
        <begin position="668"/>
        <end position="984"/>
    </location>
</feature>
<keyword evidence="4" id="KW-1185">Reference proteome</keyword>
<dbReference type="Proteomes" id="UP000606490">
    <property type="component" value="Unassembled WGS sequence"/>
</dbReference>
<proteinExistence type="predicted"/>
<feature type="chain" id="PRO_5047407409" evidence="1">
    <location>
        <begin position="21"/>
        <end position="1011"/>
    </location>
</feature>
<dbReference type="InterPro" id="IPR011990">
    <property type="entry name" value="TPR-like_helical_dom_sf"/>
</dbReference>
<gene>
    <name evidence="3" type="ORF">JMJ55_16320</name>
</gene>
<feature type="signal peptide" evidence="1">
    <location>
        <begin position="1"/>
        <end position="20"/>
    </location>
</feature>
<dbReference type="SUPFAM" id="SSF48452">
    <property type="entry name" value="TPR-like"/>
    <property type="match status" value="1"/>
</dbReference>
<comment type="caution">
    <text evidence="3">The sequence shown here is derived from an EMBL/GenBank/DDBJ whole genome shotgun (WGS) entry which is preliminary data.</text>
</comment>
<dbReference type="RefSeq" id="WP_202826642.1">
    <property type="nucleotide sequence ID" value="NZ_JAEUXJ010000006.1"/>
</dbReference>
<organism evidence="3 4">
    <name type="scientific">Belnapia mucosa</name>
    <dbReference type="NCBI Taxonomy" id="2804532"/>
    <lineage>
        <taxon>Bacteria</taxon>
        <taxon>Pseudomonadati</taxon>
        <taxon>Pseudomonadota</taxon>
        <taxon>Alphaproteobacteria</taxon>
        <taxon>Acetobacterales</taxon>
        <taxon>Roseomonadaceae</taxon>
        <taxon>Belnapia</taxon>
    </lineage>
</organism>
<sequence length="1011" mass="103883">MSPRIMARPLLILLPLLALAACARPPESAYVAATATTGPGDPAGKDAKGEDCIAQRGTALPSDLPIARSREVYCGGWTQPAARVVQLRGPGDAAQLDALASGGLWRTWLDQRVTCAAPQATTLSGGIPARLLACTRKNGGWPHVALVAAGPGGPVVADGVATATPVMEGLAAGQTSAAGPGQARSAALEIAVRRMAAEAFSANDVGRYEELMNVGRELNQAENFAAAEDAYRAALALQERVLGRDNPDTVTALMHLALNLSNQGRVQEAGALFARASTLATRAADPVATARLAHYQALSLLQEGQEEAGLARLRDAEARYAALIPPSMLQGNASGGGVVTDPAAVSAMLGLSEVRRYLGRALARNSEERAAAPALIADSRRLLRQTGLESGLLVARSLRTEAGASALLGREDAASRQLEAAARRFAIAAPGERPEAVTLFLTGAGRAAAGRRADALAAFRAGADILRARQIALPINLVLPYLDVLDAEATASPTNAPALRKEAFAAAQLAQRSNTVRFVQQASARIGAAGGDARVAEAVRKLQDADQALRALFAERDAGAAPGLDARIAAAQQARAEAESTVAAAAPGYRQLLLSAVDADAVAVALAPQEALVTMLLGRDHGWVLLVRGGAVQAARLNLGEVEAARLVNTLRAGVVDPGGRPGRFDPAPAQALYAALLAPLASALEGAETLVVVPDGPLLGIPFGLLLTGPADPNALGAAPWLIRRHAVVHVPSPQTLVTLRGAGPGSTAPLAYAGFGDFNPPNQAQLVRSFPVDRCAADARLASGLVRLPGTRIEVQEAQRLTGARPQDIRLGAEFTAAALRAADLGQRRIIHLATHALLPGELSCLQEPSIVVSPQAGAADANSAFVKASDLLGLKLNADLIILSACNTGGPGGAGGGEALSGLARAFFYAGARGLMVTHWAVDDAAAALTVADSLRRQQGGASSATSLRGAQLLLLDEAGKRLPDIFGHPFFWAPFALIGDGRRAAPARTAALDASVQTAAAQSAPRM</sequence>
<reference evidence="3 4" key="1">
    <citation type="submission" date="2021-01" db="EMBL/GenBank/DDBJ databases">
        <title>Belnapia mucosa sp. nov. and Belnapia arida sp. nov., isolated from the Tabernas Desert (Almeria, Spain).</title>
        <authorList>
            <person name="Molina-Menor E."/>
            <person name="Vidal-Verdu A."/>
            <person name="Calonge A."/>
            <person name="Satari L."/>
            <person name="Pereto Magraner J."/>
            <person name="Porcar Miralles M."/>
        </authorList>
    </citation>
    <scope>NUCLEOTIDE SEQUENCE [LARGE SCALE GENOMIC DNA]</scope>
    <source>
        <strain evidence="3 4">T6</strain>
    </source>
</reference>
<evidence type="ECO:0000313" key="4">
    <source>
        <dbReference type="Proteomes" id="UP000606490"/>
    </source>
</evidence>
<dbReference type="Pfam" id="PF12770">
    <property type="entry name" value="CHAT"/>
    <property type="match status" value="1"/>
</dbReference>
<dbReference type="PROSITE" id="PS51257">
    <property type="entry name" value="PROKAR_LIPOPROTEIN"/>
    <property type="match status" value="1"/>
</dbReference>
<name>A0ABS1V5D8_9PROT</name>
<evidence type="ECO:0000313" key="3">
    <source>
        <dbReference type="EMBL" id="MBL6456903.1"/>
    </source>
</evidence>
<protein>
    <submittedName>
        <fullName evidence="3">CHAT domain-containing protein</fullName>
    </submittedName>
</protein>
<dbReference type="InterPro" id="IPR024983">
    <property type="entry name" value="CHAT_dom"/>
</dbReference>
<dbReference type="Gene3D" id="1.25.40.10">
    <property type="entry name" value="Tetratricopeptide repeat domain"/>
    <property type="match status" value="1"/>
</dbReference>